<sequence>MESIPRYARSEGFSETDSSSESASSEVASDEASLADAPGSIHTLADLAPIFSSMLSLMKDQNKMMAEQGTTQKEQSQLLKDHSKMLEALEKDATRDDKAYEERGLKDESTWGALDKEALARIKVLVDGWKDLMNVSLIFIALFLTVVTAFISPIIQLFSTPSSTNSKPALPPTSLQLVALFYYLALMFSICNSVMCVLGLQWAGRLLSSPLGRTNLERALNRERRKVLAEQRLLPLMGVLFWTLLLSIAFFVIGFLIQFWALSFSFDERTPILIIGAIAATALAITILGVILATTYHATVHKNSPFESPLSSASVATWAWLKRVMKKPENESKKEKGGSRRWYQHEVTIRYLDMLRHRVQRFSRLIASELSLSLGPLSHQSSRNVGELLDDLQSEMRKETPIELLMTEDEDDSETVQALKAFARLVIGTNDAEVLERAVPSFDLGEWCKSGGDLLPVFVAVRERFLATDTSFRVKETIYKQLAYCRQWRGWTDYRAWRRDLEGNAITRWCRNQCLDLVYQSHKSHRRFFSAFVFLVSLEEGNKDLRGDPDDESYERIIARVLSSFDRDGELGDRYDVFRSAVNECNSLLRDGRSDDVIRILSGSDQASILRSLLRNPSLNWYEIEDIIGLIVRGKETTVLGKLARFCYNIPDIKPVRGELLLIDFLGSLIRSLPSTFTLSQSFGLAPTLVLLLRYHARINSSVLSRYSDTLVYFLDHGGFEALPCLRPADDFFQLCLTLSPDDTVQSTNYQERARFYLERHGALVALPPPSPEELQRLIDALQSYQHNWASQDLEESFADAIIECDSLCQEGTRAQLKTLLSHVDRVPLLSLVLQNPRFSGQHISALVPLIVEGNEPEHIRAAPDLITDVSLMARSNGHLPILAFLTTLIPFLPPDYVVPTGFDLSQTLKLFMDNYPNQHSWRKHSDTLMHYLHRGALDALSDQNSVREFLDTCIRAFRWMDDWNEDQQTSTLTRERAVKLKRKLEELDYARCRARQSLIASRVLDEPPDPPTTEEAVYPWSSALPTDNTLRTRLTDFWRWKWRGLTAAAVSDVEKALRQSVT</sequence>
<feature type="transmembrane region" description="Helical" evidence="2">
    <location>
        <begin position="137"/>
        <end position="159"/>
    </location>
</feature>
<feature type="domain" description="DUF6535" evidence="3">
    <location>
        <begin position="111"/>
        <end position="261"/>
    </location>
</feature>
<protein>
    <recommendedName>
        <fullName evidence="3">DUF6535 domain-containing protein</fullName>
    </recommendedName>
</protein>
<evidence type="ECO:0000313" key="4">
    <source>
        <dbReference type="EMBL" id="KZS86787.1"/>
    </source>
</evidence>
<reference evidence="4 5" key="1">
    <citation type="journal article" date="2016" name="Mol. Biol. Evol.">
        <title>Comparative Genomics of Early-Diverging Mushroom-Forming Fungi Provides Insights into the Origins of Lignocellulose Decay Capabilities.</title>
        <authorList>
            <person name="Nagy L.G."/>
            <person name="Riley R."/>
            <person name="Tritt A."/>
            <person name="Adam C."/>
            <person name="Daum C."/>
            <person name="Floudas D."/>
            <person name="Sun H."/>
            <person name="Yadav J.S."/>
            <person name="Pangilinan J."/>
            <person name="Larsson K.H."/>
            <person name="Matsuura K."/>
            <person name="Barry K."/>
            <person name="Labutti K."/>
            <person name="Kuo R."/>
            <person name="Ohm R.A."/>
            <person name="Bhattacharya S.S."/>
            <person name="Shirouzu T."/>
            <person name="Yoshinaga Y."/>
            <person name="Martin F.M."/>
            <person name="Grigoriev I.V."/>
            <person name="Hibbett D.S."/>
        </authorList>
    </citation>
    <scope>NUCLEOTIDE SEQUENCE [LARGE SCALE GENOMIC DNA]</scope>
    <source>
        <strain evidence="4 5">HHB9708</strain>
    </source>
</reference>
<keyword evidence="2" id="KW-0472">Membrane</keyword>
<gene>
    <name evidence="4" type="ORF">SISNIDRAFT_491632</name>
</gene>
<dbReference type="InterPro" id="IPR045338">
    <property type="entry name" value="DUF6535"/>
</dbReference>
<keyword evidence="5" id="KW-1185">Reference proteome</keyword>
<feature type="region of interest" description="Disordered" evidence="1">
    <location>
        <begin position="1"/>
        <end position="35"/>
    </location>
</feature>
<feature type="transmembrane region" description="Helical" evidence="2">
    <location>
        <begin position="179"/>
        <end position="203"/>
    </location>
</feature>
<evidence type="ECO:0000259" key="3">
    <source>
        <dbReference type="Pfam" id="PF20153"/>
    </source>
</evidence>
<dbReference type="AlphaFoldDB" id="A0A164MK18"/>
<dbReference type="EMBL" id="KV419468">
    <property type="protein sequence ID" value="KZS86787.1"/>
    <property type="molecule type" value="Genomic_DNA"/>
</dbReference>
<proteinExistence type="predicted"/>
<dbReference type="OrthoDB" id="3235960at2759"/>
<keyword evidence="2" id="KW-1133">Transmembrane helix</keyword>
<feature type="compositionally biased region" description="Low complexity" evidence="1">
    <location>
        <begin position="10"/>
        <end position="35"/>
    </location>
</feature>
<dbReference type="Pfam" id="PF20153">
    <property type="entry name" value="DUF6535"/>
    <property type="match status" value="1"/>
</dbReference>
<feature type="transmembrane region" description="Helical" evidence="2">
    <location>
        <begin position="272"/>
        <end position="293"/>
    </location>
</feature>
<evidence type="ECO:0000313" key="5">
    <source>
        <dbReference type="Proteomes" id="UP000076722"/>
    </source>
</evidence>
<dbReference type="Proteomes" id="UP000076722">
    <property type="component" value="Unassembled WGS sequence"/>
</dbReference>
<feature type="transmembrane region" description="Helical" evidence="2">
    <location>
        <begin position="233"/>
        <end position="260"/>
    </location>
</feature>
<accession>A0A164MK18</accession>
<dbReference type="STRING" id="1314777.A0A164MK18"/>
<evidence type="ECO:0000256" key="2">
    <source>
        <dbReference type="SAM" id="Phobius"/>
    </source>
</evidence>
<evidence type="ECO:0000256" key="1">
    <source>
        <dbReference type="SAM" id="MobiDB-lite"/>
    </source>
</evidence>
<organism evidence="4 5">
    <name type="scientific">Sistotremastrum niveocremeum HHB9708</name>
    <dbReference type="NCBI Taxonomy" id="1314777"/>
    <lineage>
        <taxon>Eukaryota</taxon>
        <taxon>Fungi</taxon>
        <taxon>Dikarya</taxon>
        <taxon>Basidiomycota</taxon>
        <taxon>Agaricomycotina</taxon>
        <taxon>Agaricomycetes</taxon>
        <taxon>Sistotremastrales</taxon>
        <taxon>Sistotremastraceae</taxon>
        <taxon>Sertulicium</taxon>
        <taxon>Sertulicium niveocremeum</taxon>
    </lineage>
</organism>
<keyword evidence="2" id="KW-0812">Transmembrane</keyword>
<name>A0A164MK18_9AGAM</name>